<dbReference type="Gene3D" id="2.30.30.380">
    <property type="entry name" value="Zn-finger domain of Sec23/24"/>
    <property type="match status" value="1"/>
</dbReference>
<dbReference type="CDD" id="cd20345">
    <property type="entry name" value="BRcat_RBR_HOIL1"/>
    <property type="match status" value="1"/>
</dbReference>
<dbReference type="InterPro" id="IPR047559">
    <property type="entry name" value="HOIL1_RBR_mRING-HC-C3HC3D"/>
</dbReference>
<keyword evidence="8" id="KW-0677">Repeat</keyword>
<dbReference type="GO" id="GO:0071797">
    <property type="term" value="C:LUBAC complex"/>
    <property type="evidence" value="ECO:0007669"/>
    <property type="project" value="TreeGrafter"/>
</dbReference>
<dbReference type="InterPro" id="IPR047557">
    <property type="entry name" value="Rcat_RBR_HOIL1"/>
</dbReference>
<evidence type="ECO:0000259" key="14">
    <source>
        <dbReference type="PROSITE" id="PS50199"/>
    </source>
</evidence>
<keyword evidence="7" id="KW-0479">Metal-binding</keyword>
<evidence type="ECO:0000256" key="5">
    <source>
        <dbReference type="ARBA" id="ARBA00017887"/>
    </source>
</evidence>
<evidence type="ECO:0000256" key="9">
    <source>
        <dbReference type="ARBA" id="ARBA00022771"/>
    </source>
</evidence>
<dbReference type="Gene3D" id="1.20.120.1750">
    <property type="match status" value="1"/>
</dbReference>
<dbReference type="Proteomes" id="UP000694620">
    <property type="component" value="Chromosome 10"/>
</dbReference>
<reference evidence="16" key="1">
    <citation type="submission" date="2021-06" db="EMBL/GenBank/DDBJ databases">
        <authorList>
            <consortium name="Wellcome Sanger Institute Data Sharing"/>
        </authorList>
    </citation>
    <scope>NUCLEOTIDE SEQUENCE [LARGE SCALE GENOMIC DNA]</scope>
</reference>
<dbReference type="GO" id="GO:0061630">
    <property type="term" value="F:ubiquitin protein ligase activity"/>
    <property type="evidence" value="ECO:0007669"/>
    <property type="project" value="UniProtKB-EC"/>
</dbReference>
<dbReference type="PROSITE" id="PS01358">
    <property type="entry name" value="ZF_RANBP2_1"/>
    <property type="match status" value="1"/>
</dbReference>
<dbReference type="Pfam" id="PF00641">
    <property type="entry name" value="Zn_ribbon_RanBP"/>
    <property type="match status" value="1"/>
</dbReference>
<accession>A0A8C4S8U4</accession>
<dbReference type="FunFam" id="3.30.40.10:FF:000137">
    <property type="entry name" value="RanBP-type and C3HC4-type zinc finger-containing protein 1"/>
    <property type="match status" value="1"/>
</dbReference>
<dbReference type="CDD" id="cd16633">
    <property type="entry name" value="mRING-HC-C3HC3D_RBR_HOIL1"/>
    <property type="match status" value="1"/>
</dbReference>
<dbReference type="AlphaFoldDB" id="A0A8C4S8U4"/>
<evidence type="ECO:0000256" key="4">
    <source>
        <dbReference type="ARBA" id="ARBA00012251"/>
    </source>
</evidence>
<dbReference type="EC" id="2.3.2.31" evidence="4"/>
<evidence type="ECO:0000256" key="12">
    <source>
        <dbReference type="PROSITE-ProRule" id="PRU00322"/>
    </source>
</evidence>
<feature type="domain" description="RING-type" evidence="13">
    <location>
        <begin position="305"/>
        <end position="347"/>
    </location>
</feature>
<dbReference type="PROSITE" id="PS51873">
    <property type="entry name" value="TRIAD"/>
    <property type="match status" value="1"/>
</dbReference>
<evidence type="ECO:0000313" key="16">
    <source>
        <dbReference type="Ensembl" id="ENSECRP00000013996.1"/>
    </source>
</evidence>
<organism evidence="16 17">
    <name type="scientific">Erpetoichthys calabaricus</name>
    <name type="common">Rope fish</name>
    <name type="synonym">Calamoichthys calabaricus</name>
    <dbReference type="NCBI Taxonomy" id="27687"/>
    <lineage>
        <taxon>Eukaryota</taxon>
        <taxon>Metazoa</taxon>
        <taxon>Chordata</taxon>
        <taxon>Craniata</taxon>
        <taxon>Vertebrata</taxon>
        <taxon>Euteleostomi</taxon>
        <taxon>Actinopterygii</taxon>
        <taxon>Polypteriformes</taxon>
        <taxon>Polypteridae</taxon>
        <taxon>Erpetoichthys</taxon>
    </lineage>
</organism>
<evidence type="ECO:0000256" key="1">
    <source>
        <dbReference type="ARBA" id="ARBA00001798"/>
    </source>
</evidence>
<dbReference type="PANTHER" id="PTHR22770:SF35">
    <property type="entry name" value="RANBP-TYPE AND C3HC4-TYPE ZINC FINGER-CONTAINING PROTEIN 1"/>
    <property type="match status" value="1"/>
</dbReference>
<dbReference type="InterPro" id="IPR044066">
    <property type="entry name" value="TRIAD_supradom"/>
</dbReference>
<feature type="domain" description="RING-type" evidence="15">
    <location>
        <begin position="301"/>
        <end position="529"/>
    </location>
</feature>
<evidence type="ECO:0000256" key="3">
    <source>
        <dbReference type="ARBA" id="ARBA00008278"/>
    </source>
</evidence>
<evidence type="ECO:0000313" key="17">
    <source>
        <dbReference type="Proteomes" id="UP000694620"/>
    </source>
</evidence>
<dbReference type="PROSITE" id="PS50089">
    <property type="entry name" value="ZF_RING_2"/>
    <property type="match status" value="1"/>
</dbReference>
<dbReference type="InterPro" id="IPR051628">
    <property type="entry name" value="LUBAC_E3_Ligases"/>
</dbReference>
<dbReference type="InterPro" id="IPR057468">
    <property type="entry name" value="HOIL-1/Sharpin_LTM"/>
</dbReference>
<evidence type="ECO:0000256" key="11">
    <source>
        <dbReference type="ARBA" id="ARBA00022833"/>
    </source>
</evidence>
<dbReference type="InterPro" id="IPR029071">
    <property type="entry name" value="Ubiquitin-like_domsf"/>
</dbReference>
<dbReference type="GeneTree" id="ENSGT00940000166000"/>
<keyword evidence="17" id="KW-1185">Reference proteome</keyword>
<reference evidence="16" key="2">
    <citation type="submission" date="2025-08" db="UniProtKB">
        <authorList>
            <consortium name="Ensembl"/>
        </authorList>
    </citation>
    <scope>IDENTIFICATION</scope>
</reference>
<evidence type="ECO:0000256" key="8">
    <source>
        <dbReference type="ARBA" id="ARBA00022737"/>
    </source>
</evidence>
<dbReference type="SUPFAM" id="SSF90209">
    <property type="entry name" value="Ran binding protein zinc finger-like"/>
    <property type="match status" value="1"/>
</dbReference>
<dbReference type="GO" id="GO:0043123">
    <property type="term" value="P:positive regulation of canonical NF-kappaB signal transduction"/>
    <property type="evidence" value="ECO:0007669"/>
    <property type="project" value="TreeGrafter"/>
</dbReference>
<keyword evidence="11" id="KW-0862">Zinc</keyword>
<dbReference type="InterPro" id="IPR013083">
    <property type="entry name" value="Znf_RING/FYVE/PHD"/>
</dbReference>
<evidence type="ECO:0000256" key="10">
    <source>
        <dbReference type="ARBA" id="ARBA00022786"/>
    </source>
</evidence>
<evidence type="ECO:0000256" key="7">
    <source>
        <dbReference type="ARBA" id="ARBA00022723"/>
    </source>
</evidence>
<dbReference type="Ensembl" id="ENSECRT00000014238.1">
    <property type="protein sequence ID" value="ENSECRP00000013996.1"/>
    <property type="gene ID" value="ENSECRG00000009329.1"/>
</dbReference>
<keyword evidence="10" id="KW-0833">Ubl conjugation pathway</keyword>
<dbReference type="Gene3D" id="3.10.20.90">
    <property type="entry name" value="Phosphatidylinositol 3-kinase Catalytic Subunit, Chain A, domain 1"/>
    <property type="match status" value="1"/>
</dbReference>
<dbReference type="SUPFAM" id="SSF57850">
    <property type="entry name" value="RING/U-box"/>
    <property type="match status" value="3"/>
</dbReference>
<dbReference type="GO" id="GO:0008270">
    <property type="term" value="F:zinc ion binding"/>
    <property type="evidence" value="ECO:0007669"/>
    <property type="project" value="UniProtKB-KW"/>
</dbReference>
<keyword evidence="6" id="KW-0808">Transferase</keyword>
<dbReference type="Gene3D" id="3.30.40.10">
    <property type="entry name" value="Zinc/RING finger domain, C3HC4 (zinc finger)"/>
    <property type="match status" value="1"/>
</dbReference>
<dbReference type="GO" id="GO:0097039">
    <property type="term" value="P:protein linear polyubiquitination"/>
    <property type="evidence" value="ECO:0007669"/>
    <property type="project" value="TreeGrafter"/>
</dbReference>
<evidence type="ECO:0000259" key="13">
    <source>
        <dbReference type="PROSITE" id="PS50089"/>
    </source>
</evidence>
<dbReference type="PANTHER" id="PTHR22770">
    <property type="entry name" value="UBIQUITIN CONJUGATING ENZYME 7 INTERACTING PROTEIN-RELATED"/>
    <property type="match status" value="1"/>
</dbReference>
<comment type="pathway">
    <text evidence="2">Protein modification; protein ubiquitination.</text>
</comment>
<dbReference type="Pfam" id="PF25393">
    <property type="entry name" value="LTM"/>
    <property type="match status" value="1"/>
</dbReference>
<feature type="domain" description="RanBP2-type" evidence="14">
    <location>
        <begin position="216"/>
        <end position="245"/>
    </location>
</feature>
<dbReference type="UniPathway" id="UPA00143"/>
<dbReference type="CDD" id="cd20358">
    <property type="entry name" value="Rcat_RBR_HOIL1"/>
    <property type="match status" value="1"/>
</dbReference>
<evidence type="ECO:0000259" key="15">
    <source>
        <dbReference type="PROSITE" id="PS51873"/>
    </source>
</evidence>
<name>A0A8C4S8U4_ERPCA</name>
<dbReference type="InterPro" id="IPR001841">
    <property type="entry name" value="Znf_RING"/>
</dbReference>
<protein>
    <recommendedName>
        <fullName evidence="5">RanBP-type and C3HC4-type zinc finger-containing protein 1</fullName>
        <ecNumber evidence="4">2.3.2.31</ecNumber>
    </recommendedName>
</protein>
<dbReference type="FunFam" id="1.20.120.1750:FF:000012">
    <property type="entry name" value="ranBP-type and C3HC4-type zinc finger-containing protein 1 isoform X1"/>
    <property type="match status" value="1"/>
</dbReference>
<dbReference type="InterPro" id="IPR001876">
    <property type="entry name" value="Znf_RanBP2"/>
</dbReference>
<keyword evidence="9 12" id="KW-0863">Zinc-finger</keyword>
<dbReference type="FunFam" id="3.10.20.90:FF:000130">
    <property type="entry name" value="SHANK-associated RH domain interactor"/>
    <property type="match status" value="1"/>
</dbReference>
<comment type="similarity">
    <text evidence="3">Belongs to the RBR family.</text>
</comment>
<dbReference type="PROSITE" id="PS00518">
    <property type="entry name" value="ZF_RING_1"/>
    <property type="match status" value="1"/>
</dbReference>
<evidence type="ECO:0000256" key="2">
    <source>
        <dbReference type="ARBA" id="ARBA00004906"/>
    </source>
</evidence>
<dbReference type="PROSITE" id="PS50199">
    <property type="entry name" value="ZF_RANBP2_2"/>
    <property type="match status" value="1"/>
</dbReference>
<dbReference type="GO" id="GO:0043161">
    <property type="term" value="P:proteasome-mediated ubiquitin-dependent protein catabolic process"/>
    <property type="evidence" value="ECO:0007669"/>
    <property type="project" value="TreeGrafter"/>
</dbReference>
<dbReference type="InterPro" id="IPR047558">
    <property type="entry name" value="BRcat_RBR_HOIL1"/>
</dbReference>
<sequence>MATAQSPGISSSETALSAEALANTFSQAVKLGDKDEALRCATELAEMHASLTVSIAKEMYPSYEIKLKVGVEDAHSMATVPVTMVVQPDMTIEALKNKVCEDYGFHPYLQTWVIGKRLAKSHETLYSHGVHRDGDYAFLYIQTAKKAKLTKELLQQEKQQKVLGEIIKAVDGVSFEQQAMGNLPAKLKKINLREEAGNWSSEQVSGVDAELDVVLPITGWKCEKCTFINKPSRPGCEICSAERPKNYEVPEEYELDQEEIKRMRDEEISLMLYKQAMELERMENFKRLIDTEDHGLVPNSEEMECPICYSIIEPGTGATLRECLHNFCKECLKGTIINCLDAEVSCPYRDNEYACDKKLLDREIRFILSPEEYQKVLAMRLTIAENQSENSYHCKTADCTGWCIFEDQVNEFMCPLCNKNNCLLCKAIHEGMNCKQYQDDLRIRAENDLAAKQTNDMLQTLVQTGEAMHCPKCRVIVQKKDGCDWICCLMCKTEICWVTKGPRWGPNGAGDTSGGCRCRINGVPCHQNCHNCH</sequence>
<proteinExistence type="inferred from homology"/>
<dbReference type="InterPro" id="IPR036443">
    <property type="entry name" value="Znf_RanBP2_sf"/>
</dbReference>
<evidence type="ECO:0000256" key="6">
    <source>
        <dbReference type="ARBA" id="ARBA00022679"/>
    </source>
</evidence>
<comment type="catalytic activity">
    <reaction evidence="1">
        <text>[E2 ubiquitin-conjugating enzyme]-S-ubiquitinyl-L-cysteine + [acceptor protein]-L-lysine = [E2 ubiquitin-conjugating enzyme]-L-cysteine + [acceptor protein]-N(6)-ubiquitinyl-L-lysine.</text>
        <dbReference type="EC" id="2.3.2.31"/>
    </reaction>
</comment>
<gene>
    <name evidence="16" type="primary">rbck1</name>
</gene>
<dbReference type="InterPro" id="IPR017907">
    <property type="entry name" value="Znf_RING_CS"/>
</dbReference>
<dbReference type="GO" id="GO:0043130">
    <property type="term" value="F:ubiquitin binding"/>
    <property type="evidence" value="ECO:0007669"/>
    <property type="project" value="TreeGrafter"/>
</dbReference>
<dbReference type="SUPFAM" id="SSF54236">
    <property type="entry name" value="Ubiquitin-like"/>
    <property type="match status" value="1"/>
</dbReference>
<reference evidence="16" key="3">
    <citation type="submission" date="2025-09" db="UniProtKB">
        <authorList>
            <consortium name="Ensembl"/>
        </authorList>
    </citation>
    <scope>IDENTIFICATION</scope>
</reference>
<dbReference type="SMART" id="SM00547">
    <property type="entry name" value="ZnF_RBZ"/>
    <property type="match status" value="1"/>
</dbReference>